<gene>
    <name evidence="4" type="ORF">EFK50_00185</name>
</gene>
<evidence type="ECO:0000256" key="1">
    <source>
        <dbReference type="SAM" id="MobiDB-lite"/>
    </source>
</evidence>
<organism evidence="4 5">
    <name type="scientific">Nocardioides marmoriginsengisoli</name>
    <dbReference type="NCBI Taxonomy" id="661483"/>
    <lineage>
        <taxon>Bacteria</taxon>
        <taxon>Bacillati</taxon>
        <taxon>Actinomycetota</taxon>
        <taxon>Actinomycetes</taxon>
        <taxon>Propionibacteriales</taxon>
        <taxon>Nocardioidaceae</taxon>
        <taxon>Nocardioides</taxon>
    </lineage>
</organism>
<evidence type="ECO:0000259" key="3">
    <source>
        <dbReference type="Pfam" id="PF08044"/>
    </source>
</evidence>
<keyword evidence="2" id="KW-0812">Transmembrane</keyword>
<feature type="compositionally biased region" description="Low complexity" evidence="1">
    <location>
        <begin position="126"/>
        <end position="150"/>
    </location>
</feature>
<reference evidence="4 5" key="1">
    <citation type="submission" date="2018-11" db="EMBL/GenBank/DDBJ databases">
        <authorList>
            <person name="Li F."/>
        </authorList>
    </citation>
    <scope>NUCLEOTIDE SEQUENCE [LARGE SCALE GENOMIC DNA]</scope>
    <source>
        <strain evidence="4 5">Gsoil 097</strain>
    </source>
</reference>
<dbReference type="EMBL" id="RJSE01000001">
    <property type="protein sequence ID" value="RNL66090.1"/>
    <property type="molecule type" value="Genomic_DNA"/>
</dbReference>
<feature type="region of interest" description="Disordered" evidence="1">
    <location>
        <begin position="126"/>
        <end position="177"/>
    </location>
</feature>
<protein>
    <submittedName>
        <fullName evidence="4">DUF1707 domain-containing protein</fullName>
    </submittedName>
</protein>
<keyword evidence="2" id="KW-1133">Transmembrane helix</keyword>
<dbReference type="Proteomes" id="UP000267128">
    <property type="component" value="Unassembled WGS sequence"/>
</dbReference>
<feature type="transmembrane region" description="Helical" evidence="2">
    <location>
        <begin position="101"/>
        <end position="121"/>
    </location>
</feature>
<name>A0A3N0CRR2_9ACTN</name>
<evidence type="ECO:0000256" key="2">
    <source>
        <dbReference type="SAM" id="Phobius"/>
    </source>
</evidence>
<sequence length="323" mass="34480">MDDAQRQPRDGDRGRVRDQIKRAVDSGRITRADGDIRLTNVASAQSMAELGLITRDLDQLEAVLQPGTPVSAAPPEQGWATPTVSTAATAAAGGVRRTLPLLIGVLVIALVGAAAAALVVFSGSASETGSDSGSSDGLSTTLPFTASPEAETPEEPIDEPDSEEPDAEEPDEPGADYELSAEGIRGFLATYRAKFSTTKVVDLTMYDDYVIVKVPVPGKARNTGWVYRDGTFSDFGGVSANFPGSAVIDTRKLDVPALMKNIAKARRTLNVEDYTTTYVSLSYRPDFDQAPNVNIYVSNEFRESGYLATELDGKVDRAYPFSS</sequence>
<dbReference type="OrthoDB" id="3534574at2"/>
<dbReference type="AlphaFoldDB" id="A0A3N0CRR2"/>
<proteinExistence type="predicted"/>
<evidence type="ECO:0000313" key="5">
    <source>
        <dbReference type="Proteomes" id="UP000267128"/>
    </source>
</evidence>
<dbReference type="InterPro" id="IPR012551">
    <property type="entry name" value="DUF1707_SHOCT-like"/>
</dbReference>
<feature type="compositionally biased region" description="Acidic residues" evidence="1">
    <location>
        <begin position="151"/>
        <end position="175"/>
    </location>
</feature>
<keyword evidence="2" id="KW-0472">Membrane</keyword>
<accession>A0A3N0CRR2</accession>
<comment type="caution">
    <text evidence="4">The sequence shown here is derived from an EMBL/GenBank/DDBJ whole genome shotgun (WGS) entry which is preliminary data.</text>
</comment>
<evidence type="ECO:0000313" key="4">
    <source>
        <dbReference type="EMBL" id="RNL66090.1"/>
    </source>
</evidence>
<keyword evidence="5" id="KW-1185">Reference proteome</keyword>
<dbReference type="RefSeq" id="WP_123225535.1">
    <property type="nucleotide sequence ID" value="NZ_RJSE01000001.1"/>
</dbReference>
<feature type="domain" description="DUF1707" evidence="3">
    <location>
        <begin position="9"/>
        <end position="57"/>
    </location>
</feature>
<dbReference type="Pfam" id="PF08044">
    <property type="entry name" value="DUF1707"/>
    <property type="match status" value="1"/>
</dbReference>